<dbReference type="SUPFAM" id="SSF56349">
    <property type="entry name" value="DNA breaking-rejoining enzymes"/>
    <property type="match status" value="1"/>
</dbReference>
<gene>
    <name evidence="3" type="ORF">RJG51_06325</name>
    <name evidence="2" type="ORF">RJG52_10585</name>
    <name evidence="4" type="ORF">RJG53_06945</name>
    <name evidence="6" type="ORF">RJG55_10585</name>
    <name evidence="5" type="ORF">RJG56_06795</name>
    <name evidence="7" type="ORF">RJG57_00800</name>
</gene>
<evidence type="ECO:0008006" key="8">
    <source>
        <dbReference type="Google" id="ProtNLM"/>
    </source>
</evidence>
<dbReference type="EMBL" id="CP134852">
    <property type="protein sequence ID" value="WNL25748.1"/>
    <property type="molecule type" value="Genomic_DNA"/>
</dbReference>
<protein>
    <recommendedName>
        <fullName evidence="8">Site-specific integrase</fullName>
    </recommendedName>
</protein>
<dbReference type="AlphaFoldDB" id="A0AA96I5H0"/>
<dbReference type="EMBL" id="CP134845">
    <property type="protein sequence ID" value="WNL13658.1"/>
    <property type="molecule type" value="Genomic_DNA"/>
</dbReference>
<evidence type="ECO:0000313" key="3">
    <source>
        <dbReference type="EMBL" id="WNL13658.1"/>
    </source>
</evidence>
<reference evidence="2" key="2">
    <citation type="submission" date="2023-09" db="EMBL/GenBank/DDBJ databases">
        <title>Characterization of Arcobacter Isolates from Retail Chicken Sold in Supermarkets in Tbilisi, Georgia.</title>
        <authorList>
            <person name="Matthias R."/>
            <person name="Zautner A.E."/>
        </authorList>
    </citation>
    <scope>NUCLEOTIDE SEQUENCE</scope>
    <source>
        <strain evidence="3">LEO 108</strain>
        <strain evidence="2">LEO 109</strain>
    </source>
</reference>
<dbReference type="EMBL" id="CP134850">
    <property type="protein sequence ID" value="WNL20469.1"/>
    <property type="molecule type" value="Genomic_DNA"/>
</dbReference>
<dbReference type="InterPro" id="IPR013762">
    <property type="entry name" value="Integrase-like_cat_sf"/>
</dbReference>
<dbReference type="InterPro" id="IPR011010">
    <property type="entry name" value="DNA_brk_join_enz"/>
</dbReference>
<keyword evidence="1" id="KW-0233">DNA recombination</keyword>
<dbReference type="EMBL" id="CP134844">
    <property type="protein sequence ID" value="WNL12339.1"/>
    <property type="molecule type" value="Genomic_DNA"/>
</dbReference>
<evidence type="ECO:0000313" key="4">
    <source>
        <dbReference type="EMBL" id="WNL18334.1"/>
    </source>
</evidence>
<sequence length="530" mass="63376">MNLSNRNIYIPKYINKKVSTNLFLYIPTIYNTKNNNPIIDHNNKITFYAKSLFDNYWINHINYDASYYPHFTFVLNRDGSIWYEANLYLVNLIENDTAYNEDQRITQSTIYDHARSLQQYKLFCDEKDDELDDTQYRDKYERENNPFWKIAKRPFSRPNFKYRDYLQARVDKNEISANYAKKLLYPITSFYNFINEYFGKDYLILGKGIEMPGKESKSLIIVDKNKSLIVNTNESNKIRGSNNKHLGYINDGGNTKPLTETEQLQLLDVLYNQGQVEIIISFIFSLITAARMDTTFTLRLCHFIDNLPENYSQYELIKWRSTQTKFNSDQIYTVLIGEGTLIDAKGLEKRYYLQIPGWMMEMIRTYIVSERAVNRRMKIKFPQDNPLEEYVFITQNFNPYYIAKSDLNKNKYKNMNNGGAIRVFITEKITKEIQFKFKFHYLRATCLMNIYTKMQLDNKLTYTQQMDFLRNFAGHKSEKTTRQYLDYSKNEELRYEAYDYRGDKLLSWLSTFNFLDNDQYFNKMNSSNHE</sequence>
<evidence type="ECO:0000313" key="6">
    <source>
        <dbReference type="EMBL" id="WNL23359.1"/>
    </source>
</evidence>
<proteinExistence type="predicted"/>
<organism evidence="4">
    <name type="scientific">Arcobacter sp. AZ-2023</name>
    <dbReference type="NCBI Taxonomy" id="3074453"/>
    <lineage>
        <taxon>Bacteria</taxon>
        <taxon>Pseudomonadati</taxon>
        <taxon>Campylobacterota</taxon>
        <taxon>Epsilonproteobacteria</taxon>
        <taxon>Campylobacterales</taxon>
        <taxon>Arcobacteraceae</taxon>
        <taxon>Arcobacter</taxon>
    </lineage>
</organism>
<evidence type="ECO:0000313" key="7">
    <source>
        <dbReference type="EMBL" id="WNL25748.1"/>
    </source>
</evidence>
<evidence type="ECO:0000256" key="1">
    <source>
        <dbReference type="ARBA" id="ARBA00023172"/>
    </source>
</evidence>
<dbReference type="GO" id="GO:0003677">
    <property type="term" value="F:DNA binding"/>
    <property type="evidence" value="ECO:0007669"/>
    <property type="project" value="InterPro"/>
</dbReference>
<dbReference type="EMBL" id="CP134849">
    <property type="protein sequence ID" value="WNL18334.1"/>
    <property type="molecule type" value="Genomic_DNA"/>
</dbReference>
<dbReference type="GO" id="GO:0015074">
    <property type="term" value="P:DNA integration"/>
    <property type="evidence" value="ECO:0007669"/>
    <property type="project" value="InterPro"/>
</dbReference>
<dbReference type="GO" id="GO:0006310">
    <property type="term" value="P:DNA recombination"/>
    <property type="evidence" value="ECO:0007669"/>
    <property type="project" value="UniProtKB-KW"/>
</dbReference>
<evidence type="ECO:0000313" key="5">
    <source>
        <dbReference type="EMBL" id="WNL20469.1"/>
    </source>
</evidence>
<accession>A0AA96I5H0</accession>
<dbReference type="EMBL" id="CP134851">
    <property type="protein sequence ID" value="WNL23359.1"/>
    <property type="molecule type" value="Genomic_DNA"/>
</dbReference>
<reference evidence="4" key="1">
    <citation type="submission" date="2023-09" db="EMBL/GenBank/DDBJ databases">
        <title>Arcobacter tbilisiensis sp. nov. isolated from chicken meat in Tbilisi, Georgia.</title>
        <authorList>
            <person name="Matthias R."/>
            <person name="Zautner A.E."/>
        </authorList>
    </citation>
    <scope>NUCLEOTIDE SEQUENCE</scope>
    <source>
        <strain evidence="7">LEO 70</strain>
        <strain evidence="6">LEO 74</strain>
        <strain evidence="5">LEO 79</strain>
        <strain evidence="4">LEO 99</strain>
    </source>
</reference>
<name>A0AA96I5H0_9BACT</name>
<evidence type="ECO:0000313" key="2">
    <source>
        <dbReference type="EMBL" id="WNL12339.1"/>
    </source>
</evidence>
<dbReference type="Gene3D" id="1.10.443.10">
    <property type="entry name" value="Intergrase catalytic core"/>
    <property type="match status" value="1"/>
</dbReference>